<evidence type="ECO:0000256" key="1">
    <source>
        <dbReference type="ARBA" id="ARBA00008791"/>
    </source>
</evidence>
<dbReference type="STRING" id="1324314.BVG16_28500"/>
<protein>
    <submittedName>
        <fullName evidence="3">Universal stress protein UspA</fullName>
    </submittedName>
</protein>
<dbReference type="AlphaFoldDB" id="A0A1T2X0J0"/>
<dbReference type="InterPro" id="IPR006016">
    <property type="entry name" value="UspA"/>
</dbReference>
<evidence type="ECO:0000259" key="2">
    <source>
        <dbReference type="Pfam" id="PF00582"/>
    </source>
</evidence>
<organism evidence="3 4">
    <name type="scientific">Paenibacillus selenitireducens</name>
    <dbReference type="NCBI Taxonomy" id="1324314"/>
    <lineage>
        <taxon>Bacteria</taxon>
        <taxon>Bacillati</taxon>
        <taxon>Bacillota</taxon>
        <taxon>Bacilli</taxon>
        <taxon>Bacillales</taxon>
        <taxon>Paenibacillaceae</taxon>
        <taxon>Paenibacillus</taxon>
    </lineage>
</organism>
<dbReference type="Proteomes" id="UP000190188">
    <property type="component" value="Unassembled WGS sequence"/>
</dbReference>
<name>A0A1T2X0J0_9BACL</name>
<proteinExistence type="inferred from homology"/>
<dbReference type="CDD" id="cd00293">
    <property type="entry name" value="USP-like"/>
    <property type="match status" value="1"/>
</dbReference>
<evidence type="ECO:0000313" key="4">
    <source>
        <dbReference type="Proteomes" id="UP000190188"/>
    </source>
</evidence>
<dbReference type="PRINTS" id="PR01438">
    <property type="entry name" value="UNVRSLSTRESS"/>
</dbReference>
<gene>
    <name evidence="3" type="ORF">BVG16_28500</name>
</gene>
<accession>A0A1T2X0J0</accession>
<dbReference type="PANTHER" id="PTHR46268:SF6">
    <property type="entry name" value="UNIVERSAL STRESS PROTEIN UP12"/>
    <property type="match status" value="1"/>
</dbReference>
<dbReference type="RefSeq" id="WP_078502596.1">
    <property type="nucleotide sequence ID" value="NZ_MSZX01000017.1"/>
</dbReference>
<comment type="similarity">
    <text evidence="1">Belongs to the universal stress protein A family.</text>
</comment>
<keyword evidence="4" id="KW-1185">Reference proteome</keyword>
<evidence type="ECO:0000313" key="3">
    <source>
        <dbReference type="EMBL" id="OPA73414.1"/>
    </source>
</evidence>
<dbReference type="InterPro" id="IPR014729">
    <property type="entry name" value="Rossmann-like_a/b/a_fold"/>
</dbReference>
<dbReference type="Pfam" id="PF00582">
    <property type="entry name" value="Usp"/>
    <property type="match status" value="1"/>
</dbReference>
<feature type="domain" description="UspA" evidence="2">
    <location>
        <begin position="3"/>
        <end position="144"/>
    </location>
</feature>
<dbReference type="SUPFAM" id="SSF52402">
    <property type="entry name" value="Adenine nucleotide alpha hydrolases-like"/>
    <property type="match status" value="1"/>
</dbReference>
<dbReference type="OrthoDB" id="9777884at2"/>
<reference evidence="3 4" key="1">
    <citation type="submission" date="2017-01" db="EMBL/GenBank/DDBJ databases">
        <title>Genome analysis of Paenibacillus selenitrireducens ES3-24.</title>
        <authorList>
            <person name="Xu D."/>
            <person name="Yao R."/>
            <person name="Zheng S."/>
        </authorList>
    </citation>
    <scope>NUCLEOTIDE SEQUENCE [LARGE SCALE GENOMIC DNA]</scope>
    <source>
        <strain evidence="3 4">ES3-24</strain>
    </source>
</reference>
<comment type="caution">
    <text evidence="3">The sequence shown here is derived from an EMBL/GenBank/DDBJ whole genome shotgun (WGS) entry which is preliminary data.</text>
</comment>
<dbReference type="Gene3D" id="3.40.50.620">
    <property type="entry name" value="HUPs"/>
    <property type="match status" value="1"/>
</dbReference>
<dbReference type="PANTHER" id="PTHR46268">
    <property type="entry name" value="STRESS RESPONSE PROTEIN NHAX"/>
    <property type="match status" value="1"/>
</dbReference>
<sequence>MLFSKVLVPYDGSPQSKKALETAKELIQLNPNAKLEVLHVYDYMRMYMADSMLTVPSSVNMEQFELAEQMTEDARKLVATVSNETHVEMRQGSPAKTILDYAKEVKCDFIVIGCRGLGAIGEMVLGSVSHNVVQHARVPVLVVK</sequence>
<dbReference type="EMBL" id="MSZX01000017">
    <property type="protein sequence ID" value="OPA73414.1"/>
    <property type="molecule type" value="Genomic_DNA"/>
</dbReference>
<dbReference type="InterPro" id="IPR006015">
    <property type="entry name" value="Universal_stress_UspA"/>
</dbReference>